<sequence length="60" mass="6247">MLQNDPRSSVVGSTPPAAASQPMSPFYQGGGGGYLSSLIAVEPISAVQVEFEWVGWGYTA</sequence>
<evidence type="ECO:0000313" key="2">
    <source>
        <dbReference type="EMBL" id="KAF7805995.1"/>
    </source>
</evidence>
<organism evidence="2 3">
    <name type="scientific">Senna tora</name>
    <dbReference type="NCBI Taxonomy" id="362788"/>
    <lineage>
        <taxon>Eukaryota</taxon>
        <taxon>Viridiplantae</taxon>
        <taxon>Streptophyta</taxon>
        <taxon>Embryophyta</taxon>
        <taxon>Tracheophyta</taxon>
        <taxon>Spermatophyta</taxon>
        <taxon>Magnoliopsida</taxon>
        <taxon>eudicotyledons</taxon>
        <taxon>Gunneridae</taxon>
        <taxon>Pentapetalae</taxon>
        <taxon>rosids</taxon>
        <taxon>fabids</taxon>
        <taxon>Fabales</taxon>
        <taxon>Fabaceae</taxon>
        <taxon>Caesalpinioideae</taxon>
        <taxon>Cassia clade</taxon>
        <taxon>Senna</taxon>
    </lineage>
</organism>
<comment type="caution">
    <text evidence="2">The sequence shown here is derived from an EMBL/GenBank/DDBJ whole genome shotgun (WGS) entry which is preliminary data.</text>
</comment>
<reference evidence="2" key="1">
    <citation type="submission" date="2020-09" db="EMBL/GenBank/DDBJ databases">
        <title>Genome-Enabled Discovery of Anthraquinone Biosynthesis in Senna tora.</title>
        <authorList>
            <person name="Kang S.-H."/>
            <person name="Pandey R.P."/>
            <person name="Lee C.-M."/>
            <person name="Sim J.-S."/>
            <person name="Jeong J.-T."/>
            <person name="Choi B.-S."/>
            <person name="Jung M."/>
            <person name="Ginzburg D."/>
            <person name="Zhao K."/>
            <person name="Won S.Y."/>
            <person name="Oh T.-J."/>
            <person name="Yu Y."/>
            <person name="Kim N.-H."/>
            <person name="Lee O.R."/>
            <person name="Lee T.-H."/>
            <person name="Bashyal P."/>
            <person name="Kim T.-S."/>
            <person name="Lee W.-H."/>
            <person name="Kawkins C."/>
            <person name="Kim C.-K."/>
            <person name="Kim J.S."/>
            <person name="Ahn B.O."/>
            <person name="Rhee S.Y."/>
            <person name="Sohng J.K."/>
        </authorList>
    </citation>
    <scope>NUCLEOTIDE SEQUENCE</scope>
    <source>
        <tissue evidence="2">Leaf</tissue>
    </source>
</reference>
<dbReference type="EMBL" id="JAAIUW010000012">
    <property type="protein sequence ID" value="KAF7805995.1"/>
    <property type="molecule type" value="Genomic_DNA"/>
</dbReference>
<evidence type="ECO:0000256" key="1">
    <source>
        <dbReference type="SAM" id="MobiDB-lite"/>
    </source>
</evidence>
<dbReference type="Proteomes" id="UP000634136">
    <property type="component" value="Unassembled WGS sequence"/>
</dbReference>
<name>A0A834SNM9_9FABA</name>
<feature type="compositionally biased region" description="Polar residues" evidence="1">
    <location>
        <begin position="1"/>
        <end position="12"/>
    </location>
</feature>
<evidence type="ECO:0000313" key="3">
    <source>
        <dbReference type="Proteomes" id="UP000634136"/>
    </source>
</evidence>
<feature type="region of interest" description="Disordered" evidence="1">
    <location>
        <begin position="1"/>
        <end position="24"/>
    </location>
</feature>
<gene>
    <name evidence="2" type="ORF">G2W53_038156</name>
</gene>
<accession>A0A834SNM9</accession>
<protein>
    <submittedName>
        <fullName evidence="2">Uncharacterized protein</fullName>
    </submittedName>
</protein>
<dbReference type="AlphaFoldDB" id="A0A834SNM9"/>
<keyword evidence="3" id="KW-1185">Reference proteome</keyword>
<proteinExistence type="predicted"/>